<organism evidence="2 3">
    <name type="scientific">Linum tenue</name>
    <dbReference type="NCBI Taxonomy" id="586396"/>
    <lineage>
        <taxon>Eukaryota</taxon>
        <taxon>Viridiplantae</taxon>
        <taxon>Streptophyta</taxon>
        <taxon>Embryophyta</taxon>
        <taxon>Tracheophyta</taxon>
        <taxon>Spermatophyta</taxon>
        <taxon>Magnoliopsida</taxon>
        <taxon>eudicotyledons</taxon>
        <taxon>Gunneridae</taxon>
        <taxon>Pentapetalae</taxon>
        <taxon>rosids</taxon>
        <taxon>fabids</taxon>
        <taxon>Malpighiales</taxon>
        <taxon>Linaceae</taxon>
        <taxon>Linum</taxon>
    </lineage>
</organism>
<reference evidence="2" key="1">
    <citation type="submission" date="2022-08" db="EMBL/GenBank/DDBJ databases">
        <authorList>
            <person name="Gutierrez-Valencia J."/>
        </authorList>
    </citation>
    <scope>NUCLEOTIDE SEQUENCE</scope>
</reference>
<feature type="region of interest" description="Disordered" evidence="1">
    <location>
        <begin position="253"/>
        <end position="346"/>
    </location>
</feature>
<keyword evidence="3" id="KW-1185">Reference proteome</keyword>
<proteinExistence type="predicted"/>
<feature type="compositionally biased region" description="Low complexity" evidence="1">
    <location>
        <begin position="325"/>
        <end position="335"/>
    </location>
</feature>
<gene>
    <name evidence="2" type="ORF">LITE_LOCUS37804</name>
</gene>
<accession>A0AAV0PDV5</accession>
<evidence type="ECO:0000256" key="1">
    <source>
        <dbReference type="SAM" id="MobiDB-lite"/>
    </source>
</evidence>
<dbReference type="AlphaFoldDB" id="A0AAV0PDV5"/>
<feature type="compositionally biased region" description="Basic and acidic residues" evidence="1">
    <location>
        <begin position="1"/>
        <end position="12"/>
    </location>
</feature>
<protein>
    <submittedName>
        <fullName evidence="2">Uncharacterized protein</fullName>
    </submittedName>
</protein>
<evidence type="ECO:0000313" key="3">
    <source>
        <dbReference type="Proteomes" id="UP001154282"/>
    </source>
</evidence>
<feature type="compositionally biased region" description="Low complexity" evidence="1">
    <location>
        <begin position="214"/>
        <end position="223"/>
    </location>
</feature>
<feature type="region of interest" description="Disordered" evidence="1">
    <location>
        <begin position="185"/>
        <end position="223"/>
    </location>
</feature>
<name>A0AAV0PDV5_9ROSI</name>
<comment type="caution">
    <text evidence="2">The sequence shown here is derived from an EMBL/GenBank/DDBJ whole genome shotgun (WGS) entry which is preliminary data.</text>
</comment>
<dbReference type="EMBL" id="CAMGYJ010000008">
    <property type="protein sequence ID" value="CAI0468443.1"/>
    <property type="molecule type" value="Genomic_DNA"/>
</dbReference>
<sequence length="346" mass="36821">MVTEERPERNEQRDDEEDDGCGRDYYDSEGIPVHVLDSGEEIKLPSIPQHYYGVKANGEHCRYPICEEREETIAELPAGVHTGPPGYLREVWDYARKAAYQARAKAAEAALAHVQERELKLQLYFLNLSMETWKHKALHLMRCNLCFGNSAATTIPANVSLPSPPSTMPPAAAAAAVTANPVPELMQANAPTGPHIAPVDAPSSATTPHPPPSSMANGAGTSAAAAAPVMNGTMSSLHNPPTTDAILASVSSIPQLPPPELKGEGNTSKSKSPPPELKGKGKNSKSKAKAEAKNKAAKTPTPKKNNSRKVGEKSKSTGGNGDGGDSSSLNSWSLGLMWNAPKRRRT</sequence>
<evidence type="ECO:0000313" key="2">
    <source>
        <dbReference type="EMBL" id="CAI0468443.1"/>
    </source>
</evidence>
<feature type="region of interest" description="Disordered" evidence="1">
    <location>
        <begin position="1"/>
        <end position="26"/>
    </location>
</feature>
<dbReference type="Proteomes" id="UP001154282">
    <property type="component" value="Unassembled WGS sequence"/>
</dbReference>